<sequence>MKFAVNGNKIATLIDRGGKDEIKVYKVDKTGGSEVIASVSLDDIVDFIWGNTNSSSTKKKRSVNGTNKENNKTQQDLLIVLLKNSDIVIISNNSEINRFNLSEDEGVAKLLKYDDDGYIWASSSSNNSIVKVSVLKGEIKDRFKVPDFNSINIFSKKIALGTSTNLKIGKFTKGKFSGNVEIPIEESIVDVLQDSTNLVVLTSDKNAYIMEGNKFQKIARDVNNIQFLNYRDQNYIITIGKDNKSISFFSNDNLENSISTTSVVLDGLVSVDDSLIVFWSGKNELLFKKISWTDNELTIPNGTVHMNGSKPHIEVPKNKVKKIDASDLLATLTTLENDNSSIVDLCASINDQNVIKTVTKELGLKLYPAINEAVINDVTNTNLAIWLKWILLFNGGNPSIQQDNNVKILKQQLESGSKIMPHLIAIKGKLQLLKLQNEMRKNRPVGEITTTIEDDSMIYANGEAE</sequence>
<gene>
    <name evidence="1" type="ORF">G210_0262</name>
</gene>
<dbReference type="OrthoDB" id="30195at2759"/>
<dbReference type="InterPro" id="IPR011047">
    <property type="entry name" value="Quinoprotein_ADH-like_sf"/>
</dbReference>
<evidence type="ECO:0000313" key="2">
    <source>
        <dbReference type="Proteomes" id="UP000011777"/>
    </source>
</evidence>
<accession>M3K1B8</accession>
<name>M3K1B8_CANMX</name>
<feature type="non-terminal residue" evidence="1">
    <location>
        <position position="1"/>
    </location>
</feature>
<evidence type="ECO:0008006" key="3">
    <source>
        <dbReference type="Google" id="ProtNLM"/>
    </source>
</evidence>
<proteinExistence type="predicted"/>
<keyword evidence="2" id="KW-1185">Reference proteome</keyword>
<comment type="caution">
    <text evidence="1">The sequence shown here is derived from an EMBL/GenBank/DDBJ whole genome shotgun (WGS) entry which is preliminary data.</text>
</comment>
<reference evidence="1 2" key="1">
    <citation type="submission" date="2013-02" db="EMBL/GenBank/DDBJ databases">
        <title>Genome sequence of Candida maltosa Xu316, a potential industrial strain for xylitol and ethanol production.</title>
        <authorList>
            <person name="Yu J."/>
            <person name="Wang Q."/>
            <person name="Geng X."/>
            <person name="Bao W."/>
            <person name="He P."/>
            <person name="Cai J."/>
        </authorList>
    </citation>
    <scope>NUCLEOTIDE SEQUENCE [LARGE SCALE GENOMIC DNA]</scope>
    <source>
        <strain evidence="2">Xu316</strain>
    </source>
</reference>
<dbReference type="STRING" id="1245528.M3K1B8"/>
<dbReference type="SUPFAM" id="SSF50998">
    <property type="entry name" value="Quinoprotein alcohol dehydrogenase-like"/>
    <property type="match status" value="1"/>
</dbReference>
<organism evidence="1 2">
    <name type="scientific">Candida maltosa (strain Xu316)</name>
    <name type="common">Yeast</name>
    <dbReference type="NCBI Taxonomy" id="1245528"/>
    <lineage>
        <taxon>Eukaryota</taxon>
        <taxon>Fungi</taxon>
        <taxon>Dikarya</taxon>
        <taxon>Ascomycota</taxon>
        <taxon>Saccharomycotina</taxon>
        <taxon>Pichiomycetes</taxon>
        <taxon>Debaryomycetaceae</taxon>
        <taxon>Candida/Lodderomyces clade</taxon>
        <taxon>Candida</taxon>
    </lineage>
</organism>
<dbReference type="AlphaFoldDB" id="M3K1B8"/>
<protein>
    <recommendedName>
        <fullName evidence="3">Small-subunit processome Utp12 domain-containing protein</fullName>
    </recommendedName>
</protein>
<dbReference type="eggNOG" id="ENOG502S6CT">
    <property type="taxonomic scope" value="Eukaryota"/>
</dbReference>
<dbReference type="EMBL" id="AOGT01000835">
    <property type="protein sequence ID" value="EMG49065.1"/>
    <property type="molecule type" value="Genomic_DNA"/>
</dbReference>
<dbReference type="Proteomes" id="UP000011777">
    <property type="component" value="Unassembled WGS sequence"/>
</dbReference>
<dbReference type="OMA" id="FWSGKNE"/>
<evidence type="ECO:0000313" key="1">
    <source>
        <dbReference type="EMBL" id="EMG49065.1"/>
    </source>
</evidence>
<dbReference type="HOGENOM" id="CLU_608320_0_0_1"/>